<evidence type="ECO:0008006" key="5">
    <source>
        <dbReference type="Google" id="ProtNLM"/>
    </source>
</evidence>
<dbReference type="EMBL" id="JBANRG010000014">
    <property type="protein sequence ID" value="KAK7461120.1"/>
    <property type="molecule type" value="Genomic_DNA"/>
</dbReference>
<reference evidence="3 4" key="1">
    <citation type="submission" date="2024-01" db="EMBL/GenBank/DDBJ databases">
        <title>A draft genome for the cacao thread blight pathogen Marasmiellus scandens.</title>
        <authorList>
            <person name="Baruah I.K."/>
            <person name="Leung J."/>
            <person name="Bukari Y."/>
            <person name="Amoako-Attah I."/>
            <person name="Meinhardt L.W."/>
            <person name="Bailey B.A."/>
            <person name="Cohen S.P."/>
        </authorList>
    </citation>
    <scope>NUCLEOTIDE SEQUENCE [LARGE SCALE GENOMIC DNA]</scope>
    <source>
        <strain evidence="3 4">GH-19</strain>
    </source>
</reference>
<accession>A0ABR1JHD7</accession>
<gene>
    <name evidence="3" type="ORF">VKT23_009046</name>
</gene>
<feature type="compositionally biased region" description="Polar residues" evidence="1">
    <location>
        <begin position="120"/>
        <end position="129"/>
    </location>
</feature>
<feature type="region of interest" description="Disordered" evidence="1">
    <location>
        <begin position="120"/>
        <end position="165"/>
    </location>
</feature>
<protein>
    <recommendedName>
        <fullName evidence="5">Proteophosphoglycan ppg4</fullName>
    </recommendedName>
</protein>
<feature type="compositionally biased region" description="Polar residues" evidence="1">
    <location>
        <begin position="227"/>
        <end position="236"/>
    </location>
</feature>
<feature type="compositionally biased region" description="Basic residues" evidence="1">
    <location>
        <begin position="139"/>
        <end position="148"/>
    </location>
</feature>
<feature type="compositionally biased region" description="Basic and acidic residues" evidence="1">
    <location>
        <begin position="255"/>
        <end position="264"/>
    </location>
</feature>
<feature type="region of interest" description="Disordered" evidence="1">
    <location>
        <begin position="457"/>
        <end position="639"/>
    </location>
</feature>
<evidence type="ECO:0000256" key="1">
    <source>
        <dbReference type="SAM" id="MobiDB-lite"/>
    </source>
</evidence>
<organism evidence="3 4">
    <name type="scientific">Marasmiellus scandens</name>
    <dbReference type="NCBI Taxonomy" id="2682957"/>
    <lineage>
        <taxon>Eukaryota</taxon>
        <taxon>Fungi</taxon>
        <taxon>Dikarya</taxon>
        <taxon>Basidiomycota</taxon>
        <taxon>Agaricomycotina</taxon>
        <taxon>Agaricomycetes</taxon>
        <taxon>Agaricomycetidae</taxon>
        <taxon>Agaricales</taxon>
        <taxon>Marasmiineae</taxon>
        <taxon>Omphalotaceae</taxon>
        <taxon>Marasmiellus</taxon>
    </lineage>
</organism>
<evidence type="ECO:0000313" key="3">
    <source>
        <dbReference type="EMBL" id="KAK7461120.1"/>
    </source>
</evidence>
<sequence>MFPFSSYHDSRTSLYNNFLLTSPSNFFVLALYLSLVSAAPAVTNEERRWQDSTVDRIAKRDEATPNSDSTKIWVPIVAVVLVVLAVLAMLLAKKGSNFAQYFARAAGGETGAPVTTELTAAQLTGGASNTTTDSDATTRPRRTRRPRRTPSQISTTSLPAYMKEPGEQELVVIRGPQDMEDVPLHAVQMPSVDEDEDSVNSRYSPVPQSPHDMPLLQNDDEAPAANVHSTPVTQNRTSDEAGSGSEDSTSLARVDTTRTDEPDPRGATPSYFEAVDLSEDRVVAPVTTASPETSPTASAPTNSTTNRRSTFRLSNLFGNRGGSIRSTDPPPGLPPTSSAGPSHFRGGSGGALSLTSTVSRQSGPSPNGHRPSQSNGSLLSLVRKKSTATLSSNHLNSPSMISLNSISAPLTHTLMRTEFTYPKSGPTPEQLKLISSRDSFARFGVPYGPDAIAYASSSRADLSDPPPEFEASEGQASTSPPRSGSRLRTVDAADDNQEDHESETEGESVPAQGTNDNSLAVEAPTIQVQATTPSGSPTVPPAVPTAVLQSTAPSQSTEDKTAPVSSTQTSASIPTGSSSRVNDDASTPKESTQTVGASSSDVSGTNITGTTTDLTNIPSSSVPNPSPSEKSPLTPPLPVVTPAIKLLSSKPVTAPSLSKAPPTSFKAPPSADPSNPNYPYPESRAESRASSFRSVQSFATAHESIGGPNEFGAMSSSEDESDSVYHSEYLSGDETERDSDQETVDDGSRPGTPRLGTRHLAEATDATVRPTPT</sequence>
<proteinExistence type="predicted"/>
<feature type="compositionally biased region" description="Acidic residues" evidence="1">
    <location>
        <begin position="492"/>
        <end position="506"/>
    </location>
</feature>
<evidence type="ECO:0000313" key="4">
    <source>
        <dbReference type="Proteomes" id="UP001498398"/>
    </source>
</evidence>
<feature type="region of interest" description="Disordered" evidence="1">
    <location>
        <begin position="191"/>
        <end position="376"/>
    </location>
</feature>
<feature type="compositionally biased region" description="Low complexity" evidence="1">
    <location>
        <begin position="284"/>
        <end position="315"/>
    </location>
</feature>
<keyword evidence="2" id="KW-0812">Transmembrane</keyword>
<keyword evidence="2" id="KW-1133">Transmembrane helix</keyword>
<feature type="compositionally biased region" description="Polar residues" evidence="1">
    <location>
        <begin position="563"/>
        <end position="580"/>
    </location>
</feature>
<feature type="region of interest" description="Disordered" evidence="1">
    <location>
        <begin position="652"/>
        <end position="773"/>
    </location>
</feature>
<comment type="caution">
    <text evidence="3">The sequence shown here is derived from an EMBL/GenBank/DDBJ whole genome shotgun (WGS) entry which is preliminary data.</text>
</comment>
<feature type="transmembrane region" description="Helical" evidence="2">
    <location>
        <begin position="72"/>
        <end position="92"/>
    </location>
</feature>
<dbReference type="Proteomes" id="UP001498398">
    <property type="component" value="Unassembled WGS sequence"/>
</dbReference>
<feature type="compositionally biased region" description="Acidic residues" evidence="1">
    <location>
        <begin position="731"/>
        <end position="745"/>
    </location>
</feature>
<feature type="compositionally biased region" description="Polar residues" evidence="1">
    <location>
        <begin position="588"/>
        <end position="603"/>
    </location>
</feature>
<keyword evidence="2" id="KW-0472">Membrane</keyword>
<feature type="compositionally biased region" description="Polar residues" evidence="1">
    <location>
        <begin position="360"/>
        <end position="376"/>
    </location>
</feature>
<keyword evidence="4" id="KW-1185">Reference proteome</keyword>
<feature type="compositionally biased region" description="Low complexity" evidence="1">
    <location>
        <begin position="604"/>
        <end position="632"/>
    </location>
</feature>
<name>A0ABR1JHD7_9AGAR</name>
<evidence type="ECO:0000256" key="2">
    <source>
        <dbReference type="SAM" id="Phobius"/>
    </source>
</evidence>